<evidence type="ECO:0000256" key="1">
    <source>
        <dbReference type="SAM" id="MobiDB-lite"/>
    </source>
</evidence>
<dbReference type="EMBL" id="BNJQ01000023">
    <property type="protein sequence ID" value="GHP09157.1"/>
    <property type="molecule type" value="Genomic_DNA"/>
</dbReference>
<sequence length="170" mass="17699">MSAAETVLSPQPGGGNLSVVRARANDVLLKIHRLTENVRQLETATALDASATQQQHQDVLNALEVVGVEMRALADASRPALRHWTAHPVLIQSEADANNLPWLLSTNPLPGTESAVDGAAAADVSAAYEATSARIDAINTAVDSLLARGGPLDPSGPCRERAGLAGTGRR</sequence>
<reference evidence="2" key="1">
    <citation type="submission" date="2020-10" db="EMBL/GenBank/DDBJ databases">
        <title>Unveiling of a novel bifunctional photoreceptor, Dualchrome1, isolated from a cosmopolitan green alga.</title>
        <authorList>
            <person name="Suzuki S."/>
            <person name="Kawachi M."/>
        </authorList>
    </citation>
    <scope>NUCLEOTIDE SEQUENCE</scope>
    <source>
        <strain evidence="2">NIES 2893</strain>
    </source>
</reference>
<comment type="caution">
    <text evidence="2">The sequence shown here is derived from an EMBL/GenBank/DDBJ whole genome shotgun (WGS) entry which is preliminary data.</text>
</comment>
<dbReference type="Proteomes" id="UP000660262">
    <property type="component" value="Unassembled WGS sequence"/>
</dbReference>
<name>A0A830HW87_9CHLO</name>
<evidence type="ECO:0000313" key="3">
    <source>
        <dbReference type="Proteomes" id="UP000660262"/>
    </source>
</evidence>
<accession>A0A830HW87</accession>
<keyword evidence="3" id="KW-1185">Reference proteome</keyword>
<dbReference type="AlphaFoldDB" id="A0A830HW87"/>
<protein>
    <submittedName>
        <fullName evidence="2">Uncharacterized protein</fullName>
    </submittedName>
</protein>
<gene>
    <name evidence="2" type="ORF">PPROV_000789400</name>
</gene>
<evidence type="ECO:0000313" key="2">
    <source>
        <dbReference type="EMBL" id="GHP09157.1"/>
    </source>
</evidence>
<feature type="region of interest" description="Disordered" evidence="1">
    <location>
        <begin position="150"/>
        <end position="170"/>
    </location>
</feature>
<proteinExistence type="predicted"/>
<organism evidence="2 3">
    <name type="scientific">Pycnococcus provasolii</name>
    <dbReference type="NCBI Taxonomy" id="41880"/>
    <lineage>
        <taxon>Eukaryota</taxon>
        <taxon>Viridiplantae</taxon>
        <taxon>Chlorophyta</taxon>
        <taxon>Pseudoscourfieldiophyceae</taxon>
        <taxon>Pseudoscourfieldiales</taxon>
        <taxon>Pycnococcaceae</taxon>
        <taxon>Pycnococcus</taxon>
    </lineage>
</organism>